<evidence type="ECO:0000313" key="7">
    <source>
        <dbReference type="EMBL" id="RXE55664.1"/>
    </source>
</evidence>
<dbReference type="InterPro" id="IPR047622">
    <property type="entry name" value="GPR1_FUN34_YAAH"/>
</dbReference>
<dbReference type="AlphaFoldDB" id="A0A498GZX6"/>
<proteinExistence type="inferred from homology"/>
<comment type="subcellular location">
    <subcellularLocation>
        <location evidence="1">Membrane</location>
        <topology evidence="1">Multi-pass membrane protein</topology>
    </subcellularLocation>
</comment>
<dbReference type="OrthoDB" id="53209at2157"/>
<dbReference type="InterPro" id="IPR047623">
    <property type="entry name" value="SatP"/>
</dbReference>
<keyword evidence="5 6" id="KW-0472">Membrane</keyword>
<dbReference type="PANTHER" id="PTHR30178">
    <property type="entry name" value="INNER MEMBRANE PROTEIN YAAH"/>
    <property type="match status" value="1"/>
</dbReference>
<evidence type="ECO:0000256" key="5">
    <source>
        <dbReference type="ARBA" id="ARBA00023136"/>
    </source>
</evidence>
<organism evidence="7 8">
    <name type="scientific">Methanoculleus taiwanensis</name>
    <dbReference type="NCBI Taxonomy" id="1550565"/>
    <lineage>
        <taxon>Archaea</taxon>
        <taxon>Methanobacteriati</taxon>
        <taxon>Methanobacteriota</taxon>
        <taxon>Stenosarchaea group</taxon>
        <taxon>Methanomicrobia</taxon>
        <taxon>Methanomicrobiales</taxon>
        <taxon>Methanomicrobiaceae</taxon>
        <taxon>Methanoculleus</taxon>
    </lineage>
</organism>
<evidence type="ECO:0000256" key="2">
    <source>
        <dbReference type="ARBA" id="ARBA00005587"/>
    </source>
</evidence>
<comment type="caution">
    <text evidence="7">The sequence shown here is derived from an EMBL/GenBank/DDBJ whole genome shotgun (WGS) entry which is preliminary data.</text>
</comment>
<reference evidence="7 8" key="1">
    <citation type="journal article" date="2015" name="Int. J. Syst. Evol. Microbiol.">
        <title>Methanoculleus taiwanensis sp. nov., a methanogen isolated from deep marine sediment at the deformation front area near Taiwan.</title>
        <authorList>
            <person name="Weng C.Y."/>
            <person name="Chen S.C."/>
            <person name="Lai M.C."/>
            <person name="Wu S.Y."/>
            <person name="Lin S."/>
            <person name="Yang T.F."/>
            <person name="Chen P.C."/>
        </authorList>
    </citation>
    <scope>NUCLEOTIDE SEQUENCE [LARGE SCALE GENOMIC DNA]</scope>
    <source>
        <strain evidence="7 8">CYW4</strain>
    </source>
</reference>
<feature type="transmembrane region" description="Helical" evidence="6">
    <location>
        <begin position="159"/>
        <end position="181"/>
    </location>
</feature>
<evidence type="ECO:0000256" key="1">
    <source>
        <dbReference type="ARBA" id="ARBA00004141"/>
    </source>
</evidence>
<name>A0A498GZX6_9EURY</name>
<dbReference type="GO" id="GO:0015360">
    <property type="term" value="F:acetate:proton symporter activity"/>
    <property type="evidence" value="ECO:0007669"/>
    <property type="project" value="TreeGrafter"/>
</dbReference>
<dbReference type="InterPro" id="IPR000791">
    <property type="entry name" value="Gpr1/Fun34/SatP-like"/>
</dbReference>
<gene>
    <name evidence="7" type="ORF">ABH15_05325</name>
</gene>
<comment type="similarity">
    <text evidence="2">Belongs to the acetate uptake transporter (AceTr) (TC 2.A.96) family.</text>
</comment>
<dbReference type="EMBL" id="LHQS01000002">
    <property type="protein sequence ID" value="RXE55664.1"/>
    <property type="molecule type" value="Genomic_DNA"/>
</dbReference>
<dbReference type="GO" id="GO:0071422">
    <property type="term" value="P:succinate transmembrane transport"/>
    <property type="evidence" value="ECO:0007669"/>
    <property type="project" value="TreeGrafter"/>
</dbReference>
<evidence type="ECO:0000313" key="8">
    <source>
        <dbReference type="Proteomes" id="UP000290932"/>
    </source>
</evidence>
<dbReference type="Pfam" id="PF01184">
    <property type="entry name" value="Gpr1_Fun34_YaaH"/>
    <property type="match status" value="1"/>
</dbReference>
<protein>
    <submittedName>
        <fullName evidence="7">Uncharacterized protein</fullName>
    </submittedName>
</protein>
<feature type="transmembrane region" description="Helical" evidence="6">
    <location>
        <begin position="41"/>
        <end position="64"/>
    </location>
</feature>
<feature type="transmembrane region" description="Helical" evidence="6">
    <location>
        <begin position="76"/>
        <end position="99"/>
    </location>
</feature>
<evidence type="ECO:0000256" key="3">
    <source>
        <dbReference type="ARBA" id="ARBA00022692"/>
    </source>
</evidence>
<sequence length="196" mass="20633">MNQIDDTSRNSIFLVDDTANPAPLGLCAFGMTTMALSLHNVGVIALGSPILAMALLYGGIAQIIAGILEWKKNNTFGFVTFVSFGFFWVSFAAIAMLPILGLAKAPGPVELAAFLSVWGLFAVGLFICTFKMHRILQVTFLAVVLLVALLIAADLTGNAFILTLGGLTGLVAGGLALYIGLGQIINEVYGERIVPV</sequence>
<dbReference type="NCBIfam" id="NF038013">
    <property type="entry name" value="AceTr_1"/>
    <property type="match status" value="1"/>
</dbReference>
<keyword evidence="8" id="KW-1185">Reference proteome</keyword>
<dbReference type="RefSeq" id="WP_128693349.1">
    <property type="nucleotide sequence ID" value="NZ_LHQS01000002.1"/>
</dbReference>
<keyword evidence="4 6" id="KW-1133">Transmembrane helix</keyword>
<evidence type="ECO:0000256" key="4">
    <source>
        <dbReference type="ARBA" id="ARBA00022989"/>
    </source>
</evidence>
<dbReference type="PANTHER" id="PTHR30178:SF3">
    <property type="entry name" value="SUCCINATE-ACETATE_PROTON SYMPORTER SATP"/>
    <property type="match status" value="1"/>
</dbReference>
<keyword evidence="3 6" id="KW-0812">Transmembrane</keyword>
<evidence type="ECO:0000256" key="6">
    <source>
        <dbReference type="SAM" id="Phobius"/>
    </source>
</evidence>
<feature type="transmembrane region" description="Helical" evidence="6">
    <location>
        <begin position="135"/>
        <end position="153"/>
    </location>
</feature>
<dbReference type="PROSITE" id="PS01114">
    <property type="entry name" value="GPR1_FUN34_YAAH"/>
    <property type="match status" value="1"/>
</dbReference>
<accession>A0A498GZX6</accession>
<feature type="transmembrane region" description="Helical" evidence="6">
    <location>
        <begin position="111"/>
        <end position="128"/>
    </location>
</feature>
<dbReference type="GO" id="GO:0005886">
    <property type="term" value="C:plasma membrane"/>
    <property type="evidence" value="ECO:0007669"/>
    <property type="project" value="TreeGrafter"/>
</dbReference>
<dbReference type="Proteomes" id="UP000290932">
    <property type="component" value="Unassembled WGS sequence"/>
</dbReference>